<comment type="caution">
    <text evidence="2">The sequence shown here is derived from an EMBL/GenBank/DDBJ whole genome shotgun (WGS) entry which is preliminary data.</text>
</comment>
<name>A0ABR2MK17_9ASPA</name>
<evidence type="ECO:0000313" key="2">
    <source>
        <dbReference type="EMBL" id="KAK8964338.1"/>
    </source>
</evidence>
<dbReference type="Proteomes" id="UP001412067">
    <property type="component" value="Unassembled WGS sequence"/>
</dbReference>
<dbReference type="PANTHER" id="PTHR21426:SF12">
    <property type="entry name" value="EXOCYST COMPLEX COMPONENT 8"/>
    <property type="match status" value="1"/>
</dbReference>
<sequence length="129" mass="14991">MQYQHFSFLEVCSSLADELQAVSSLRHFQQKTCNESKLPSPLPFCSSSSSFSLSTVCSLLSADKELYEKLNRMEIIALEMFTGRERFSTLLMMRLTETVILWLSEDQTFWEDMEEGTRPFGKILWQVLE</sequence>
<protein>
    <submittedName>
        <fullName evidence="2">Uncharacterized protein</fullName>
    </submittedName>
</protein>
<reference evidence="2 3" key="1">
    <citation type="journal article" date="2022" name="Nat. Plants">
        <title>Genomes of leafy and leafless Platanthera orchids illuminate the evolution of mycoheterotrophy.</title>
        <authorList>
            <person name="Li M.H."/>
            <person name="Liu K.W."/>
            <person name="Li Z."/>
            <person name="Lu H.C."/>
            <person name="Ye Q.L."/>
            <person name="Zhang D."/>
            <person name="Wang J.Y."/>
            <person name="Li Y.F."/>
            <person name="Zhong Z.M."/>
            <person name="Liu X."/>
            <person name="Yu X."/>
            <person name="Liu D.K."/>
            <person name="Tu X.D."/>
            <person name="Liu B."/>
            <person name="Hao Y."/>
            <person name="Liao X.Y."/>
            <person name="Jiang Y.T."/>
            <person name="Sun W.H."/>
            <person name="Chen J."/>
            <person name="Chen Y.Q."/>
            <person name="Ai Y."/>
            <person name="Zhai J.W."/>
            <person name="Wu S.S."/>
            <person name="Zhou Z."/>
            <person name="Hsiao Y.Y."/>
            <person name="Wu W.L."/>
            <person name="Chen Y.Y."/>
            <person name="Lin Y.F."/>
            <person name="Hsu J.L."/>
            <person name="Li C.Y."/>
            <person name="Wang Z.W."/>
            <person name="Zhao X."/>
            <person name="Zhong W.Y."/>
            <person name="Ma X.K."/>
            <person name="Ma L."/>
            <person name="Huang J."/>
            <person name="Chen G.Z."/>
            <person name="Huang M.Z."/>
            <person name="Huang L."/>
            <person name="Peng D.H."/>
            <person name="Luo Y.B."/>
            <person name="Zou S.Q."/>
            <person name="Chen S.P."/>
            <person name="Lan S."/>
            <person name="Tsai W.C."/>
            <person name="Van de Peer Y."/>
            <person name="Liu Z.J."/>
        </authorList>
    </citation>
    <scope>NUCLEOTIDE SEQUENCE [LARGE SCALE GENOMIC DNA]</scope>
    <source>
        <strain evidence="2">Lor288</strain>
    </source>
</reference>
<dbReference type="InterPro" id="IPR033961">
    <property type="entry name" value="Exo84"/>
</dbReference>
<evidence type="ECO:0000313" key="3">
    <source>
        <dbReference type="Proteomes" id="UP001412067"/>
    </source>
</evidence>
<keyword evidence="1" id="KW-0813">Transport</keyword>
<proteinExistence type="predicted"/>
<dbReference type="PANTHER" id="PTHR21426">
    <property type="entry name" value="EXOCYST COMPLEX COMPONENT 8"/>
    <property type="match status" value="1"/>
</dbReference>
<organism evidence="2 3">
    <name type="scientific">Platanthera guangdongensis</name>
    <dbReference type="NCBI Taxonomy" id="2320717"/>
    <lineage>
        <taxon>Eukaryota</taxon>
        <taxon>Viridiplantae</taxon>
        <taxon>Streptophyta</taxon>
        <taxon>Embryophyta</taxon>
        <taxon>Tracheophyta</taxon>
        <taxon>Spermatophyta</taxon>
        <taxon>Magnoliopsida</taxon>
        <taxon>Liliopsida</taxon>
        <taxon>Asparagales</taxon>
        <taxon>Orchidaceae</taxon>
        <taxon>Orchidoideae</taxon>
        <taxon>Orchideae</taxon>
        <taxon>Orchidinae</taxon>
        <taxon>Platanthera</taxon>
    </lineage>
</organism>
<keyword evidence="3" id="KW-1185">Reference proteome</keyword>
<evidence type="ECO:0000256" key="1">
    <source>
        <dbReference type="ARBA" id="ARBA00022448"/>
    </source>
</evidence>
<dbReference type="EMBL" id="JBBWWR010000007">
    <property type="protein sequence ID" value="KAK8964338.1"/>
    <property type="molecule type" value="Genomic_DNA"/>
</dbReference>
<gene>
    <name evidence="2" type="ORF">KSP40_PGU016906</name>
</gene>
<accession>A0ABR2MK17</accession>